<dbReference type="InterPro" id="IPR016169">
    <property type="entry name" value="FAD-bd_PCMH_sub2"/>
</dbReference>
<reference evidence="4" key="1">
    <citation type="journal article" date="2019" name="Int. J. Syst. Evol. Microbiol.">
        <title>The Global Catalogue of Microorganisms (GCM) 10K type strain sequencing project: providing services to taxonomists for standard genome sequencing and annotation.</title>
        <authorList>
            <consortium name="The Broad Institute Genomics Platform"/>
            <consortium name="The Broad Institute Genome Sequencing Center for Infectious Disease"/>
            <person name="Wu L."/>
            <person name="Ma J."/>
        </authorList>
    </citation>
    <scope>NUCLEOTIDE SEQUENCE [LARGE SCALE GENOMIC DNA]</scope>
    <source>
        <strain evidence="4">JCM 14560</strain>
    </source>
</reference>
<proteinExistence type="predicted"/>
<accession>A0ABP5LR73</accession>
<dbReference type="PANTHER" id="PTHR43762:SF1">
    <property type="entry name" value="D-ARABINONO-1,4-LACTONE OXIDASE"/>
    <property type="match status" value="1"/>
</dbReference>
<evidence type="ECO:0000259" key="2">
    <source>
        <dbReference type="PROSITE" id="PS51387"/>
    </source>
</evidence>
<name>A0ABP5LR73_9ACTN</name>
<dbReference type="PROSITE" id="PS51387">
    <property type="entry name" value="FAD_PCMH"/>
    <property type="match status" value="1"/>
</dbReference>
<protein>
    <submittedName>
        <fullName evidence="3">FAD-binding oxidoreductase</fullName>
    </submittedName>
</protein>
<feature type="domain" description="FAD-binding PCMH-type" evidence="2">
    <location>
        <begin position="17"/>
        <end position="186"/>
    </location>
</feature>
<dbReference type="InterPro" id="IPR016166">
    <property type="entry name" value="FAD-bd_PCMH"/>
</dbReference>
<sequence>MNAPAGPDRLLQGWGRTTGSRSRVVGPLAPDALRDLVAGRPERGLLARGAGRSYGDAAQNADGLVLAPATGPRIEPDTAAATVRATGSTTFAELLAALVPHGLLLPVLPGTRHLTVGGAVAADVHGKNQRADGSLSHWLESVELLGGDGELHTLGADRDGPAFRATVGGMGLTGVVLAATLRLVRIRSTLLRVGSYRAPDLDALMALLDTATSRYAVAWIDTTATGRSLGRGVADLGDHLTAPDPAAEPDGLRYGPARAPRAPQLPLGVFTPLTARAFNSLWYRKAPRERHALQGLPEFFHRLDALHEWNRALGPRGFLQYQFVVPPQARHVVVQVLEALHRAGAAPFLGTLKRFGPAGGGPLSFPLPGWSLAVDMPAGRRGTGGLLERLDRLVAEAGGRVYLAKDARLGRAAFDAMYGPLDDWRATRARLDPAEAMRSDLGRRLGLCR</sequence>
<dbReference type="Pfam" id="PF01565">
    <property type="entry name" value="FAD_binding_4"/>
    <property type="match status" value="1"/>
</dbReference>
<dbReference type="InterPro" id="IPR010031">
    <property type="entry name" value="FAD_lactone_oxidase-like"/>
</dbReference>
<dbReference type="SUPFAM" id="SSF56176">
    <property type="entry name" value="FAD-binding/transporter-associated domain-like"/>
    <property type="match status" value="1"/>
</dbReference>
<evidence type="ECO:0000313" key="4">
    <source>
        <dbReference type="Proteomes" id="UP001422759"/>
    </source>
</evidence>
<gene>
    <name evidence="3" type="ORF">GCM10009760_43550</name>
</gene>
<dbReference type="RefSeq" id="WP_344467577.1">
    <property type="nucleotide sequence ID" value="NZ_BAAANT010000027.1"/>
</dbReference>
<evidence type="ECO:0000313" key="3">
    <source>
        <dbReference type="EMBL" id="GAA2149879.1"/>
    </source>
</evidence>
<dbReference type="EMBL" id="BAAANT010000027">
    <property type="protein sequence ID" value="GAA2149879.1"/>
    <property type="molecule type" value="Genomic_DNA"/>
</dbReference>
<comment type="caution">
    <text evidence="3">The sequence shown here is derived from an EMBL/GenBank/DDBJ whole genome shotgun (WGS) entry which is preliminary data.</text>
</comment>
<organism evidence="3 4">
    <name type="scientific">Kitasatospora kazusensis</name>
    <dbReference type="NCBI Taxonomy" id="407974"/>
    <lineage>
        <taxon>Bacteria</taxon>
        <taxon>Bacillati</taxon>
        <taxon>Actinomycetota</taxon>
        <taxon>Actinomycetes</taxon>
        <taxon>Kitasatosporales</taxon>
        <taxon>Streptomycetaceae</taxon>
        <taxon>Kitasatospora</taxon>
    </lineage>
</organism>
<dbReference type="Gene3D" id="3.30.465.10">
    <property type="match status" value="1"/>
</dbReference>
<keyword evidence="4" id="KW-1185">Reference proteome</keyword>
<dbReference type="PANTHER" id="PTHR43762">
    <property type="entry name" value="L-GULONOLACTONE OXIDASE"/>
    <property type="match status" value="1"/>
</dbReference>
<dbReference type="InterPro" id="IPR036318">
    <property type="entry name" value="FAD-bd_PCMH-like_sf"/>
</dbReference>
<dbReference type="InterPro" id="IPR006094">
    <property type="entry name" value="Oxid_FAD_bind_N"/>
</dbReference>
<evidence type="ECO:0000256" key="1">
    <source>
        <dbReference type="SAM" id="MobiDB-lite"/>
    </source>
</evidence>
<dbReference type="Proteomes" id="UP001422759">
    <property type="component" value="Unassembled WGS sequence"/>
</dbReference>
<feature type="region of interest" description="Disordered" evidence="1">
    <location>
        <begin position="1"/>
        <end position="22"/>
    </location>
</feature>